<dbReference type="PANTHER" id="PTHR21524:SF5">
    <property type="entry name" value="SPECTRIN REPEAT CONTAINING NUCLEAR ENVELOPE PROTEIN 2"/>
    <property type="match status" value="1"/>
</dbReference>
<keyword evidence="11" id="KW-1185">Reference proteome</keyword>
<evidence type="ECO:0000313" key="11">
    <source>
        <dbReference type="Proteomes" id="UP000617340"/>
    </source>
</evidence>
<feature type="compositionally biased region" description="Basic residues" evidence="8">
    <location>
        <begin position="234"/>
        <end position="251"/>
    </location>
</feature>
<dbReference type="AlphaFoldDB" id="A0A834KKK1"/>
<dbReference type="InterPro" id="IPR012315">
    <property type="entry name" value="KASH"/>
</dbReference>
<feature type="region of interest" description="Disordered" evidence="8">
    <location>
        <begin position="151"/>
        <end position="172"/>
    </location>
</feature>
<protein>
    <recommendedName>
        <fullName evidence="9">KASH domain-containing protein</fullName>
    </recommendedName>
</protein>
<feature type="compositionally biased region" description="Low complexity" evidence="8">
    <location>
        <begin position="152"/>
        <end position="167"/>
    </location>
</feature>
<dbReference type="Pfam" id="PF10541">
    <property type="entry name" value="KASH"/>
    <property type="match status" value="1"/>
</dbReference>
<dbReference type="GO" id="GO:0019894">
    <property type="term" value="F:kinesin binding"/>
    <property type="evidence" value="ECO:0007669"/>
    <property type="project" value="TreeGrafter"/>
</dbReference>
<dbReference type="EMBL" id="JACSDZ010000003">
    <property type="protein sequence ID" value="KAF7409659.1"/>
    <property type="molecule type" value="Genomic_DNA"/>
</dbReference>
<evidence type="ECO:0000256" key="7">
    <source>
        <dbReference type="PROSITE-ProRule" id="PRU00385"/>
    </source>
</evidence>
<organism evidence="10 11">
    <name type="scientific">Vespula germanica</name>
    <name type="common">German yellow jacket</name>
    <name type="synonym">Paravespula germanica</name>
    <dbReference type="NCBI Taxonomy" id="30212"/>
    <lineage>
        <taxon>Eukaryota</taxon>
        <taxon>Metazoa</taxon>
        <taxon>Ecdysozoa</taxon>
        <taxon>Arthropoda</taxon>
        <taxon>Hexapoda</taxon>
        <taxon>Insecta</taxon>
        <taxon>Pterygota</taxon>
        <taxon>Neoptera</taxon>
        <taxon>Endopterygota</taxon>
        <taxon>Hymenoptera</taxon>
        <taxon>Apocrita</taxon>
        <taxon>Aculeata</taxon>
        <taxon>Vespoidea</taxon>
        <taxon>Vespidae</taxon>
        <taxon>Vespinae</taxon>
        <taxon>Vespula</taxon>
    </lineage>
</organism>
<feature type="compositionally biased region" description="Basic and acidic residues" evidence="8">
    <location>
        <begin position="85"/>
        <end position="99"/>
    </location>
</feature>
<evidence type="ECO:0000256" key="1">
    <source>
        <dbReference type="ARBA" id="ARBA00004126"/>
    </source>
</evidence>
<evidence type="ECO:0000259" key="9">
    <source>
        <dbReference type="PROSITE" id="PS51049"/>
    </source>
</evidence>
<dbReference type="GO" id="GO:0007097">
    <property type="term" value="P:nuclear migration"/>
    <property type="evidence" value="ECO:0007669"/>
    <property type="project" value="TreeGrafter"/>
</dbReference>
<evidence type="ECO:0000256" key="4">
    <source>
        <dbReference type="ARBA" id="ARBA00022989"/>
    </source>
</evidence>
<evidence type="ECO:0000256" key="8">
    <source>
        <dbReference type="SAM" id="MobiDB-lite"/>
    </source>
</evidence>
<dbReference type="GO" id="GO:0031965">
    <property type="term" value="C:nuclear membrane"/>
    <property type="evidence" value="ECO:0007669"/>
    <property type="project" value="UniProtKB-SubCell"/>
</dbReference>
<evidence type="ECO:0000256" key="6">
    <source>
        <dbReference type="ARBA" id="ARBA00023242"/>
    </source>
</evidence>
<feature type="region of interest" description="Disordered" evidence="8">
    <location>
        <begin position="233"/>
        <end position="268"/>
    </location>
</feature>
<gene>
    <name evidence="10" type="ORF">HZH68_004040</name>
</gene>
<comment type="caution">
    <text evidence="10">The sequence shown here is derived from an EMBL/GenBank/DDBJ whole genome shotgun (WGS) entry which is preliminary data.</text>
</comment>
<proteinExistence type="inferred from homology"/>
<feature type="region of interest" description="Disordered" evidence="8">
    <location>
        <begin position="85"/>
        <end position="109"/>
    </location>
</feature>
<feature type="domain" description="KASH" evidence="9">
    <location>
        <begin position="294"/>
        <end position="349"/>
    </location>
</feature>
<evidence type="ECO:0000313" key="10">
    <source>
        <dbReference type="EMBL" id="KAF7409659.1"/>
    </source>
</evidence>
<evidence type="ECO:0000256" key="2">
    <source>
        <dbReference type="ARBA" id="ARBA00008619"/>
    </source>
</evidence>
<evidence type="ECO:0000256" key="5">
    <source>
        <dbReference type="ARBA" id="ARBA00023136"/>
    </source>
</evidence>
<keyword evidence="5 7" id="KW-0472">Membrane</keyword>
<keyword evidence="6" id="KW-0539">Nucleus</keyword>
<evidence type="ECO:0000256" key="3">
    <source>
        <dbReference type="ARBA" id="ARBA00022692"/>
    </source>
</evidence>
<comment type="subcellular location">
    <subcellularLocation>
        <location evidence="1">Nucleus membrane</location>
    </subcellularLocation>
</comment>
<keyword evidence="3 7" id="KW-0812">Transmembrane</keyword>
<dbReference type="SMART" id="SM01249">
    <property type="entry name" value="KASH"/>
    <property type="match status" value="1"/>
</dbReference>
<comment type="similarity">
    <text evidence="2">Belongs to the nesprin family.</text>
</comment>
<reference evidence="10" key="1">
    <citation type="journal article" date="2020" name="G3 (Bethesda)">
        <title>High-Quality Assemblies for Three Invasive Social Wasps from the &lt;i&gt;Vespula&lt;/i&gt; Genus.</title>
        <authorList>
            <person name="Harrop T.W.R."/>
            <person name="Guhlin J."/>
            <person name="McLaughlin G.M."/>
            <person name="Permina E."/>
            <person name="Stockwell P."/>
            <person name="Gilligan J."/>
            <person name="Le Lec M.F."/>
            <person name="Gruber M.A.M."/>
            <person name="Quinn O."/>
            <person name="Lovegrove M."/>
            <person name="Duncan E.J."/>
            <person name="Remnant E.J."/>
            <person name="Van Eeckhoven J."/>
            <person name="Graham B."/>
            <person name="Knapp R.A."/>
            <person name="Langford K.W."/>
            <person name="Kronenberg Z."/>
            <person name="Press M.O."/>
            <person name="Eacker S.M."/>
            <person name="Wilson-Rankin E.E."/>
            <person name="Purcell J."/>
            <person name="Lester P.J."/>
            <person name="Dearden P.K."/>
        </authorList>
    </citation>
    <scope>NUCLEOTIDE SEQUENCE</scope>
    <source>
        <strain evidence="10">Linc-1</strain>
    </source>
</reference>
<feature type="topological domain" description="Perinuclear space" evidence="7">
    <location>
        <begin position="324"/>
        <end position="349"/>
    </location>
</feature>
<feature type="topological domain" description="Cytoplasmic" evidence="7">
    <location>
        <begin position="1"/>
        <end position="302"/>
    </location>
</feature>
<dbReference type="GO" id="GO:0007010">
    <property type="term" value="P:cytoskeleton organization"/>
    <property type="evidence" value="ECO:0007669"/>
    <property type="project" value="TreeGrafter"/>
</dbReference>
<dbReference type="PROSITE" id="PS51049">
    <property type="entry name" value="KASH"/>
    <property type="match status" value="1"/>
</dbReference>
<keyword evidence="4" id="KW-1133">Transmembrane helix</keyword>
<dbReference type="GO" id="GO:0006997">
    <property type="term" value="P:nucleus organization"/>
    <property type="evidence" value="ECO:0007669"/>
    <property type="project" value="TreeGrafter"/>
</dbReference>
<dbReference type="Proteomes" id="UP000617340">
    <property type="component" value="Unassembled WGS sequence"/>
</dbReference>
<sequence>MFLFANSAAGKEPSNNSTTVLPIGNQRLCALQTVQQFSIRLSELQCDLRRDKDTLAVLDVALQAGATSEVASSVRHVARLLSEKQEVHSQDTSRLHSSDPIRTASKTTSNPNLLLNFQNETVIMNDATIAEVTACPLAKFTDQSATLLNQEGGSLSDSGISDSGSEQELSERERRLAALRRLTRSLENQLDPGSEALTELWKRVEDAEIELRDLQKQCRELIVRTAASVESRTVKRMSGQHHYRTDKRKKASGNGDNNFDDDAIKDQSEMDSGYVGMTKSEDTGDPENEPDIPHSWIWRILRAALPFQLALVALFCAACLLEPHCCEAANTLNLSLTPQLRYVRGPPPV</sequence>
<dbReference type="GO" id="GO:0048471">
    <property type="term" value="C:perinuclear region of cytoplasm"/>
    <property type="evidence" value="ECO:0007669"/>
    <property type="project" value="TreeGrafter"/>
</dbReference>
<name>A0A834KKK1_VESGE</name>
<dbReference type="PANTHER" id="PTHR21524">
    <property type="entry name" value="SPECTRIN REPEAT CONTAINING NUCLEAR ENVELOPE PROTEIN 2"/>
    <property type="match status" value="1"/>
</dbReference>
<accession>A0A834KKK1</accession>